<accession>A0ABW6GVH3</accession>
<dbReference type="EMBL" id="JBHYPX010000103">
    <property type="protein sequence ID" value="MFE1356774.1"/>
    <property type="molecule type" value="Genomic_DNA"/>
</dbReference>
<gene>
    <name evidence="1" type="ORF">ACFW6T_32910</name>
</gene>
<keyword evidence="2" id="KW-1185">Reference proteome</keyword>
<organism evidence="1 2">
    <name type="scientific">Kitasatospora phosalacinea</name>
    <dbReference type="NCBI Taxonomy" id="2065"/>
    <lineage>
        <taxon>Bacteria</taxon>
        <taxon>Bacillati</taxon>
        <taxon>Actinomycetota</taxon>
        <taxon>Actinomycetes</taxon>
        <taxon>Kitasatosporales</taxon>
        <taxon>Streptomycetaceae</taxon>
        <taxon>Kitasatospora</taxon>
    </lineage>
</organism>
<dbReference type="Gene3D" id="3.40.190.10">
    <property type="entry name" value="Periplasmic binding protein-like II"/>
    <property type="match status" value="1"/>
</dbReference>
<dbReference type="InterPro" id="IPR006059">
    <property type="entry name" value="SBP"/>
</dbReference>
<sequence length="142" mass="15561">DDIGYMPFPSTSGKPCTVLQPDYKYAINKHSKNQEAARAWLDWYITESGAAQAEQGISSVKGAELPATLKPFTDNGVQLIGQQQEKSATVKKIDKGAEINLDAPDYRQKLVDIARGAAPGDRDSYFAELNKKWSQAQKTVNG</sequence>
<proteinExistence type="predicted"/>
<comment type="caution">
    <text evidence="1">The sequence shown here is derived from an EMBL/GenBank/DDBJ whole genome shotgun (WGS) entry which is preliminary data.</text>
</comment>
<dbReference type="Pfam" id="PF01547">
    <property type="entry name" value="SBP_bac_1"/>
    <property type="match status" value="1"/>
</dbReference>
<dbReference type="RefSeq" id="WP_380564087.1">
    <property type="nucleotide sequence ID" value="NZ_JBHYPX010000103.1"/>
</dbReference>
<reference evidence="1 2" key="1">
    <citation type="submission" date="2024-09" db="EMBL/GenBank/DDBJ databases">
        <title>The Natural Products Discovery Center: Release of the First 8490 Sequenced Strains for Exploring Actinobacteria Biosynthetic Diversity.</title>
        <authorList>
            <person name="Kalkreuter E."/>
            <person name="Kautsar S.A."/>
            <person name="Yang D."/>
            <person name="Bader C.D."/>
            <person name="Teijaro C.N."/>
            <person name="Fluegel L."/>
            <person name="Davis C.M."/>
            <person name="Simpson J.R."/>
            <person name="Lauterbach L."/>
            <person name="Steele A.D."/>
            <person name="Gui C."/>
            <person name="Meng S."/>
            <person name="Li G."/>
            <person name="Viehrig K."/>
            <person name="Ye F."/>
            <person name="Su P."/>
            <person name="Kiefer A.F."/>
            <person name="Nichols A."/>
            <person name="Cepeda A.J."/>
            <person name="Yan W."/>
            <person name="Fan B."/>
            <person name="Jiang Y."/>
            <person name="Adhikari A."/>
            <person name="Zheng C.-J."/>
            <person name="Schuster L."/>
            <person name="Cowan T.M."/>
            <person name="Smanski M.J."/>
            <person name="Chevrette M.G."/>
            <person name="De Carvalho L.P.S."/>
            <person name="Shen B."/>
        </authorList>
    </citation>
    <scope>NUCLEOTIDE SEQUENCE [LARGE SCALE GENOMIC DNA]</scope>
    <source>
        <strain evidence="1 2">NPDC058753</strain>
    </source>
</reference>
<evidence type="ECO:0000313" key="2">
    <source>
        <dbReference type="Proteomes" id="UP001599542"/>
    </source>
</evidence>
<dbReference type="Proteomes" id="UP001599542">
    <property type="component" value="Unassembled WGS sequence"/>
</dbReference>
<dbReference type="SUPFAM" id="SSF53850">
    <property type="entry name" value="Periplasmic binding protein-like II"/>
    <property type="match status" value="1"/>
</dbReference>
<protein>
    <submittedName>
        <fullName evidence="1">Extracellular solute-binding protein</fullName>
    </submittedName>
</protein>
<name>A0ABW6GVH3_9ACTN</name>
<feature type="non-terminal residue" evidence="1">
    <location>
        <position position="1"/>
    </location>
</feature>
<evidence type="ECO:0000313" key="1">
    <source>
        <dbReference type="EMBL" id="MFE1356774.1"/>
    </source>
</evidence>